<dbReference type="WBParaSite" id="SCUD_0002142701-mRNA-1">
    <property type="protein sequence ID" value="SCUD_0002142701-mRNA-1"/>
    <property type="gene ID" value="SCUD_0002142701"/>
</dbReference>
<proteinExistence type="predicted"/>
<dbReference type="STRING" id="6186.A0A183L273"/>
<name>A0A183L273_9TREM</name>
<dbReference type="Proteomes" id="UP000279833">
    <property type="component" value="Unassembled WGS sequence"/>
</dbReference>
<evidence type="ECO:0000313" key="1">
    <source>
        <dbReference type="EMBL" id="VDP75397.1"/>
    </source>
</evidence>
<dbReference type="Gene3D" id="3.40.350.10">
    <property type="entry name" value="Creatinase/prolidase N-terminal domain"/>
    <property type="match status" value="1"/>
</dbReference>
<dbReference type="AlphaFoldDB" id="A0A183L273"/>
<reference evidence="1 2" key="2">
    <citation type="submission" date="2018-11" db="EMBL/GenBank/DDBJ databases">
        <authorList>
            <consortium name="Pathogen Informatics"/>
        </authorList>
    </citation>
    <scope>NUCLEOTIDE SEQUENCE [LARGE SCALE GENOMIC DNA]</scope>
    <source>
        <strain evidence="1">Dakar</strain>
        <strain evidence="2">Dakar, Senegal</strain>
    </source>
</reference>
<dbReference type="EMBL" id="UZAK01046499">
    <property type="protein sequence ID" value="VDP75397.1"/>
    <property type="molecule type" value="Genomic_DNA"/>
</dbReference>
<accession>A0A183L273</accession>
<dbReference type="InterPro" id="IPR029149">
    <property type="entry name" value="Creatin/AminoP/Spt16_N"/>
</dbReference>
<sequence>MASGAVSRTAPIFQLGKCLAVPMQLHVANRQRLCNRIRDKISSLDTSKSLTHNLSGVFVVLQGGTDTFLGDSDAANVFRQVGPFHMIFKNACVGFVTETFILIIPHISSNFGHRMIIMFFLLRAKSLLLQ</sequence>
<organism evidence="3">
    <name type="scientific">Schistosoma curassoni</name>
    <dbReference type="NCBI Taxonomy" id="6186"/>
    <lineage>
        <taxon>Eukaryota</taxon>
        <taxon>Metazoa</taxon>
        <taxon>Spiralia</taxon>
        <taxon>Lophotrochozoa</taxon>
        <taxon>Platyhelminthes</taxon>
        <taxon>Trematoda</taxon>
        <taxon>Digenea</taxon>
        <taxon>Strigeidida</taxon>
        <taxon>Schistosomatoidea</taxon>
        <taxon>Schistosomatidae</taxon>
        <taxon>Schistosoma</taxon>
    </lineage>
</organism>
<protein>
    <submittedName>
        <fullName evidence="3">Copine domain-containing protein</fullName>
    </submittedName>
</protein>
<evidence type="ECO:0000313" key="2">
    <source>
        <dbReference type="Proteomes" id="UP000279833"/>
    </source>
</evidence>
<keyword evidence="2" id="KW-1185">Reference proteome</keyword>
<reference evidence="3" key="1">
    <citation type="submission" date="2016-06" db="UniProtKB">
        <authorList>
            <consortium name="WormBaseParasite"/>
        </authorList>
    </citation>
    <scope>IDENTIFICATION</scope>
</reference>
<gene>
    <name evidence="1" type="ORF">SCUD_LOCUS21422</name>
</gene>
<evidence type="ECO:0000313" key="3">
    <source>
        <dbReference type="WBParaSite" id="SCUD_0002142701-mRNA-1"/>
    </source>
</evidence>